<evidence type="ECO:0000313" key="2">
    <source>
        <dbReference type="Proteomes" id="UP000658733"/>
    </source>
</evidence>
<reference evidence="1" key="1">
    <citation type="submission" date="2020-10" db="EMBL/GenBank/DDBJ databases">
        <title>Dehalococcoides mccartyi of a TCE/Cr reducing biochatode.</title>
        <authorList>
            <person name="Matturro B."/>
        </authorList>
    </citation>
    <scope>NUCLEOTIDE SEQUENCE</scope>
    <source>
        <strain evidence="1">Bin4</strain>
    </source>
</reference>
<dbReference type="InterPro" id="IPR019218">
    <property type="entry name" value="DUF2119"/>
</dbReference>
<proteinExistence type="predicted"/>
<dbReference type="RefSeq" id="WP_278523083.1">
    <property type="nucleotide sequence ID" value="NZ_JADIIN010000048.1"/>
</dbReference>
<name>A0A843AE04_METAZ</name>
<protein>
    <submittedName>
        <fullName evidence="1">DUF2119 domain-containing protein</fullName>
    </submittedName>
</protein>
<dbReference type="Proteomes" id="UP000658733">
    <property type="component" value="Unassembled WGS sequence"/>
</dbReference>
<dbReference type="Pfam" id="PF09892">
    <property type="entry name" value="DUF2119"/>
    <property type="match status" value="1"/>
</dbReference>
<dbReference type="EMBL" id="JADIIN010000048">
    <property type="protein sequence ID" value="MBF4468934.1"/>
    <property type="molecule type" value="Genomic_DNA"/>
</dbReference>
<dbReference type="AlphaFoldDB" id="A0A843AE04"/>
<sequence>MSYYRFIDKGKGPTKLFVGGIHGHEGETTIDFLKSISYSDFSKGKTFIYNFDYTEYISTIKKEYYETKIGKTIINLIKKHNPDFYIELHCYNIKNYENLISPNRRESQGVPPLIDLENHVLISSVSPLIRKKYFKMETICKTLEIPCINKKLYWNDLSSITEGNITKNDIAKYNVNKDIAKNDISKCNVNEDDNVNNYNLNKSFNTYLKIIKILSKVKTRDEFQRIMIKKYPKQVELAVKYAKEIFGEKFPPF</sequence>
<accession>A0A843AE04</accession>
<organism evidence="1 2">
    <name type="scientific">Methanobrevibacter arboriphilus</name>
    <dbReference type="NCBI Taxonomy" id="39441"/>
    <lineage>
        <taxon>Archaea</taxon>
        <taxon>Methanobacteriati</taxon>
        <taxon>Methanobacteriota</taxon>
        <taxon>Methanomada group</taxon>
        <taxon>Methanobacteria</taxon>
        <taxon>Methanobacteriales</taxon>
        <taxon>Methanobacteriaceae</taxon>
        <taxon>Methanobrevibacter</taxon>
    </lineage>
</organism>
<gene>
    <name evidence="1" type="ORF">ISP01_05960</name>
</gene>
<dbReference type="SUPFAM" id="SSF53187">
    <property type="entry name" value="Zn-dependent exopeptidases"/>
    <property type="match status" value="1"/>
</dbReference>
<evidence type="ECO:0000313" key="1">
    <source>
        <dbReference type="EMBL" id="MBF4468934.1"/>
    </source>
</evidence>
<comment type="caution">
    <text evidence="1">The sequence shown here is derived from an EMBL/GenBank/DDBJ whole genome shotgun (WGS) entry which is preliminary data.</text>
</comment>